<dbReference type="SUPFAM" id="SSF51905">
    <property type="entry name" value="FAD/NAD(P)-binding domain"/>
    <property type="match status" value="1"/>
</dbReference>
<comment type="pathway">
    <text evidence="2">Siderophore biosynthesis.</text>
</comment>
<evidence type="ECO:0000256" key="5">
    <source>
        <dbReference type="ARBA" id="ARBA00016406"/>
    </source>
</evidence>
<accession>A0A5D4RJ11</accession>
<evidence type="ECO:0000256" key="13">
    <source>
        <dbReference type="ARBA" id="ARBA00032738"/>
    </source>
</evidence>
<keyword evidence="7" id="KW-0274">FAD</keyword>
<dbReference type="GO" id="GO:0047091">
    <property type="term" value="F:L-lysine 6-monooxygenase (NADPH) activity"/>
    <property type="evidence" value="ECO:0007669"/>
    <property type="project" value="UniProtKB-EC"/>
</dbReference>
<proteinExistence type="inferred from homology"/>
<evidence type="ECO:0000256" key="4">
    <source>
        <dbReference type="ARBA" id="ARBA00013076"/>
    </source>
</evidence>
<dbReference type="Proteomes" id="UP000322997">
    <property type="component" value="Unassembled WGS sequence"/>
</dbReference>
<evidence type="ECO:0000256" key="3">
    <source>
        <dbReference type="ARBA" id="ARBA00007588"/>
    </source>
</evidence>
<name>A0A5D4RJ11_9BACI</name>
<evidence type="ECO:0000256" key="9">
    <source>
        <dbReference type="ARBA" id="ARBA00023002"/>
    </source>
</evidence>
<evidence type="ECO:0000256" key="2">
    <source>
        <dbReference type="ARBA" id="ARBA00004924"/>
    </source>
</evidence>
<comment type="catalytic activity">
    <reaction evidence="14">
        <text>L-lysine + NADPH + O2 = N(6)-hydroxy-L-lysine + NADP(+) + H2O</text>
        <dbReference type="Rhea" id="RHEA:23228"/>
        <dbReference type="ChEBI" id="CHEBI:15377"/>
        <dbReference type="ChEBI" id="CHEBI:15379"/>
        <dbReference type="ChEBI" id="CHEBI:32551"/>
        <dbReference type="ChEBI" id="CHEBI:57783"/>
        <dbReference type="ChEBI" id="CHEBI:57820"/>
        <dbReference type="ChEBI" id="CHEBI:58349"/>
        <dbReference type="EC" id="1.14.13.59"/>
    </reaction>
</comment>
<evidence type="ECO:0000256" key="11">
    <source>
        <dbReference type="ARBA" id="ARBA00031158"/>
    </source>
</evidence>
<keyword evidence="9" id="KW-0560">Oxidoreductase</keyword>
<dbReference type="Pfam" id="PF13434">
    <property type="entry name" value="Lys_Orn_oxgnase"/>
    <property type="match status" value="1"/>
</dbReference>
<dbReference type="InterPro" id="IPR036188">
    <property type="entry name" value="FAD/NAD-bd_sf"/>
</dbReference>
<dbReference type="PANTHER" id="PTHR42802:SF1">
    <property type="entry name" value="L-ORNITHINE N(5)-MONOOXYGENASE"/>
    <property type="match status" value="1"/>
</dbReference>
<evidence type="ECO:0000256" key="14">
    <source>
        <dbReference type="ARBA" id="ARBA00048407"/>
    </source>
</evidence>
<dbReference type="EC" id="1.14.13.59" evidence="4"/>
<comment type="cofactor">
    <cofactor evidence="1">
        <name>FAD</name>
        <dbReference type="ChEBI" id="CHEBI:57692"/>
    </cofactor>
</comment>
<evidence type="ECO:0000256" key="6">
    <source>
        <dbReference type="ARBA" id="ARBA00022630"/>
    </source>
</evidence>
<dbReference type="EMBL" id="VTEQ01000006">
    <property type="protein sequence ID" value="TYS51433.1"/>
    <property type="molecule type" value="Genomic_DNA"/>
</dbReference>
<organism evidence="15 16">
    <name type="scientific">Rossellomorea marisflavi</name>
    <dbReference type="NCBI Taxonomy" id="189381"/>
    <lineage>
        <taxon>Bacteria</taxon>
        <taxon>Bacillati</taxon>
        <taxon>Bacillota</taxon>
        <taxon>Bacilli</taxon>
        <taxon>Bacillales</taxon>
        <taxon>Bacillaceae</taxon>
        <taxon>Rossellomorea</taxon>
    </lineage>
</organism>
<evidence type="ECO:0000256" key="7">
    <source>
        <dbReference type="ARBA" id="ARBA00022827"/>
    </source>
</evidence>
<dbReference type="Gene3D" id="3.50.50.60">
    <property type="entry name" value="FAD/NAD(P)-binding domain"/>
    <property type="match status" value="1"/>
</dbReference>
<comment type="caution">
    <text evidence="15">The sequence shown here is derived from an EMBL/GenBank/DDBJ whole genome shotgun (WGS) entry which is preliminary data.</text>
</comment>
<evidence type="ECO:0000256" key="1">
    <source>
        <dbReference type="ARBA" id="ARBA00001974"/>
    </source>
</evidence>
<keyword evidence="8" id="KW-0521">NADP</keyword>
<protein>
    <recommendedName>
        <fullName evidence="5">L-lysine N6-monooxygenase MbtG</fullName>
        <ecNumber evidence="4">1.14.13.59</ecNumber>
    </recommendedName>
    <alternativeName>
        <fullName evidence="13">Lysine 6-N-hydroxylase</fullName>
    </alternativeName>
    <alternativeName>
        <fullName evidence="12">Lysine N6-hydroxylase</fullName>
    </alternativeName>
    <alternativeName>
        <fullName evidence="10">Lysine-N-oxygenase</fullName>
    </alternativeName>
    <alternativeName>
        <fullName evidence="11">Mycobactin synthase protein G</fullName>
    </alternativeName>
</protein>
<dbReference type="PANTHER" id="PTHR42802">
    <property type="entry name" value="MONOOXYGENASE"/>
    <property type="match status" value="1"/>
</dbReference>
<evidence type="ECO:0000256" key="10">
    <source>
        <dbReference type="ARBA" id="ARBA00029939"/>
    </source>
</evidence>
<sequence length="463" mass="52218">MVLMRGILDVVGIGIGPFNLGLAALLDGKEEVEAVFLERKGSFDWHPGMLIDGTTLQVPFLADLVSMVDVTNRHSFLNYLQEHGRLYHYYFLEKFHIPRKEYNHYCRWVAERLPSCRFSMEVEVVIPVDLPDGEKGYKVSAWDHGSGQEKHFMTRHVVMGIGSVPSIPDPCKEMLNDRIFHSSEYVFSKSCLKGKRSVTVIGSGQSAAEVFLDATRLQEEEGFSLNWFTRSDGFFPMEYSKLGLEYFSPDYTNFFYHLPQERKDELLKGQGLLYKGISAGTIADIYDLLYERSIGGVRPPIHLQAMTEITGIGQAGSRYVLEGFHHVKKEAFSIESDVIILGTGYKQAEPSFLSAMDQGIWRDSHGRFGITEDYRLRSASGEATDIFVQNGELHTHGVGAPDLGLGAHRNAIIINQIVGREVYPIRQKNVFQSFGIGDPSGQEDGPRETINSFERKDQKWTII</sequence>
<dbReference type="InterPro" id="IPR025700">
    <property type="entry name" value="Lys/Orn_oxygenase"/>
</dbReference>
<comment type="similarity">
    <text evidence="3">Belongs to the lysine N(6)-hydroxylase/L-ornithine N(5)-oxygenase family.</text>
</comment>
<gene>
    <name evidence="15" type="ORF">FZC83_17840</name>
</gene>
<evidence type="ECO:0000313" key="15">
    <source>
        <dbReference type="EMBL" id="TYS51433.1"/>
    </source>
</evidence>
<reference evidence="15 16" key="1">
    <citation type="submission" date="2019-08" db="EMBL/GenBank/DDBJ databases">
        <title>Bacillus genomes from the desert of Cuatro Cienegas, Coahuila.</title>
        <authorList>
            <person name="Olmedo-Alvarez G."/>
        </authorList>
    </citation>
    <scope>NUCLEOTIDE SEQUENCE [LARGE SCALE GENOMIC DNA]</scope>
    <source>
        <strain evidence="15 16">CH108_3D</strain>
    </source>
</reference>
<evidence type="ECO:0000256" key="12">
    <source>
        <dbReference type="ARBA" id="ARBA00032493"/>
    </source>
</evidence>
<evidence type="ECO:0000313" key="16">
    <source>
        <dbReference type="Proteomes" id="UP000322997"/>
    </source>
</evidence>
<evidence type="ECO:0000256" key="8">
    <source>
        <dbReference type="ARBA" id="ARBA00022857"/>
    </source>
</evidence>
<keyword evidence="6" id="KW-0285">Flavoprotein</keyword>
<dbReference type="AlphaFoldDB" id="A0A5D4RJ11"/>
<keyword evidence="15" id="KW-0503">Monooxygenase</keyword>